<dbReference type="GO" id="GO:0005576">
    <property type="term" value="C:extracellular region"/>
    <property type="evidence" value="ECO:0007669"/>
    <property type="project" value="UniProtKB-SubCell"/>
</dbReference>
<evidence type="ECO:0000256" key="2">
    <source>
        <dbReference type="ARBA" id="ARBA00004613"/>
    </source>
</evidence>
<dbReference type="AlphaFoldDB" id="A0A2Z6QQ24"/>
<keyword evidence="3" id="KW-0964">Secreted</keyword>
<accession>A0A2Z6QQ24</accession>
<feature type="domain" description="Crinkler effector protein N-terminal" evidence="4">
    <location>
        <begin position="4"/>
        <end position="110"/>
    </location>
</feature>
<reference evidence="6" key="2">
    <citation type="submission" date="2019-10" db="EMBL/GenBank/DDBJ databases">
        <title>Conservation and host-specific expression of non-tandemly repeated heterogenous ribosome RNA gene in arbuscular mycorrhizal fungi.</title>
        <authorList>
            <person name="Maeda T."/>
            <person name="Kobayashi Y."/>
            <person name="Nakagawa T."/>
            <person name="Ezawa T."/>
            <person name="Yamaguchi K."/>
            <person name="Bino T."/>
            <person name="Nishimoto Y."/>
            <person name="Shigenobu S."/>
            <person name="Kawaguchi M."/>
        </authorList>
    </citation>
    <scope>NUCLEOTIDE SEQUENCE</scope>
    <source>
        <strain evidence="6">HR1</strain>
    </source>
</reference>
<comment type="caution">
    <text evidence="5">The sequence shown here is derived from an EMBL/GenBank/DDBJ whole genome shotgun (WGS) entry which is preliminary data.</text>
</comment>
<evidence type="ECO:0000313" key="7">
    <source>
        <dbReference type="Proteomes" id="UP000247702"/>
    </source>
</evidence>
<comment type="subcellular location">
    <subcellularLocation>
        <location evidence="1">Host cell</location>
    </subcellularLocation>
    <subcellularLocation>
        <location evidence="2">Secreted</location>
    </subcellularLocation>
</comment>
<proteinExistence type="predicted"/>
<dbReference type="EMBL" id="BLAL01000027">
    <property type="protein sequence ID" value="GES76863.1"/>
    <property type="molecule type" value="Genomic_DNA"/>
</dbReference>
<organism evidence="5 7">
    <name type="scientific">Rhizophagus clarus</name>
    <dbReference type="NCBI Taxonomy" id="94130"/>
    <lineage>
        <taxon>Eukaryota</taxon>
        <taxon>Fungi</taxon>
        <taxon>Fungi incertae sedis</taxon>
        <taxon>Mucoromycota</taxon>
        <taxon>Glomeromycotina</taxon>
        <taxon>Glomeromycetes</taxon>
        <taxon>Glomerales</taxon>
        <taxon>Glomeraceae</taxon>
        <taxon>Rhizophagus</taxon>
    </lineage>
</organism>
<dbReference type="GO" id="GO:0043657">
    <property type="term" value="C:host cell"/>
    <property type="evidence" value="ECO:0007669"/>
    <property type="project" value="UniProtKB-SubCell"/>
</dbReference>
<evidence type="ECO:0000259" key="4">
    <source>
        <dbReference type="Pfam" id="PF20147"/>
    </source>
</evidence>
<dbReference type="OrthoDB" id="2673191at2759"/>
<name>A0A2Z6QQ24_9GLOM</name>
<evidence type="ECO:0000313" key="6">
    <source>
        <dbReference type="EMBL" id="GES76863.1"/>
    </source>
</evidence>
<reference evidence="5 7" key="1">
    <citation type="submission" date="2017-11" db="EMBL/GenBank/DDBJ databases">
        <title>The genome of Rhizophagus clarus HR1 reveals common genetic basis of auxotrophy among arbuscular mycorrhizal fungi.</title>
        <authorList>
            <person name="Kobayashi Y."/>
        </authorList>
    </citation>
    <scope>NUCLEOTIDE SEQUENCE [LARGE SCALE GENOMIC DNA]</scope>
    <source>
        <strain evidence="5 7">HR1</strain>
    </source>
</reference>
<evidence type="ECO:0000313" key="5">
    <source>
        <dbReference type="EMBL" id="GBB86841.1"/>
    </source>
</evidence>
<dbReference type="InterPro" id="IPR045379">
    <property type="entry name" value="Crinkler_N"/>
</dbReference>
<dbReference type="Proteomes" id="UP000615446">
    <property type="component" value="Unassembled WGS sequence"/>
</dbReference>
<protein>
    <recommendedName>
        <fullName evidence="4">Crinkler effector protein N-terminal domain-containing protein</fullName>
    </recommendedName>
</protein>
<sequence length="252" mass="29789">MDVELTCRLFKDVEENSKEFTVVVHTTDYIDDLKEKIYEKVKTNNDFLEIEADDLRLWKVEIDNNSEEEFSNLVLNNNKTKNVTKLRGRVENFWDDEERRPKGGCTHVIVDSSLLSKNRELVKTNQINQDIMDQLTQRTANLSFNQDHDVEEDTEFFTQLSDMLDAIKKRPRFYGNTRLQLAFKDKIVHEGDEVKYRTNNVTEVITTLRVAEGWAYINYEKSFHPIFEEKIGPFECSRKRSAKTTLNWKYVL</sequence>
<dbReference type="Proteomes" id="UP000247702">
    <property type="component" value="Unassembled WGS sequence"/>
</dbReference>
<evidence type="ECO:0000256" key="3">
    <source>
        <dbReference type="ARBA" id="ARBA00022525"/>
    </source>
</evidence>
<dbReference type="EMBL" id="BEXD01000368">
    <property type="protein sequence ID" value="GBB86841.1"/>
    <property type="molecule type" value="Genomic_DNA"/>
</dbReference>
<keyword evidence="7" id="KW-1185">Reference proteome</keyword>
<gene>
    <name evidence="6" type="ORF">RCL2_000425000</name>
    <name evidence="5" type="ORF">RclHR1_13290009</name>
</gene>
<evidence type="ECO:0000256" key="1">
    <source>
        <dbReference type="ARBA" id="ARBA00004340"/>
    </source>
</evidence>
<dbReference type="Pfam" id="PF20147">
    <property type="entry name" value="Crinkler"/>
    <property type="match status" value="1"/>
</dbReference>